<dbReference type="PRINTS" id="PR00080">
    <property type="entry name" value="SDRFAMILY"/>
</dbReference>
<dbReference type="InterPro" id="IPR002347">
    <property type="entry name" value="SDR_fam"/>
</dbReference>
<evidence type="ECO:0000313" key="4">
    <source>
        <dbReference type="EMBL" id="NNG23595.1"/>
    </source>
</evidence>
<reference evidence="4 5" key="1">
    <citation type="submission" date="2020-04" db="EMBL/GenBank/DDBJ databases">
        <title>Massilia sp. nov., a cold adapted bacteria isolated from Arctic soil.</title>
        <authorList>
            <person name="Son J."/>
            <person name="Ka J.-O."/>
        </authorList>
    </citation>
    <scope>NUCLEOTIDE SEQUENCE [LARGE SCALE GENOMIC DNA]</scope>
    <source>
        <strain evidence="4 5">ML15P13</strain>
    </source>
</reference>
<keyword evidence="2 4" id="KW-0560">Oxidoreductase</keyword>
<feature type="domain" description="Ketoreductase" evidence="3">
    <location>
        <begin position="4"/>
        <end position="188"/>
    </location>
</feature>
<dbReference type="Pfam" id="PF13561">
    <property type="entry name" value="adh_short_C2"/>
    <property type="match status" value="1"/>
</dbReference>
<evidence type="ECO:0000313" key="5">
    <source>
        <dbReference type="Proteomes" id="UP000533905"/>
    </source>
</evidence>
<dbReference type="SUPFAM" id="SSF51735">
    <property type="entry name" value="NAD(P)-binding Rossmann-fold domains"/>
    <property type="match status" value="1"/>
</dbReference>
<organism evidence="4 5">
    <name type="scientific">Telluria aromaticivorans</name>
    <dbReference type="NCBI Taxonomy" id="2725995"/>
    <lineage>
        <taxon>Bacteria</taxon>
        <taxon>Pseudomonadati</taxon>
        <taxon>Pseudomonadota</taxon>
        <taxon>Betaproteobacteria</taxon>
        <taxon>Burkholderiales</taxon>
        <taxon>Oxalobacteraceae</taxon>
        <taxon>Telluria group</taxon>
        <taxon>Telluria</taxon>
    </lineage>
</organism>
<dbReference type="SMART" id="SM00822">
    <property type="entry name" value="PKS_KR"/>
    <property type="match status" value="1"/>
</dbReference>
<comment type="similarity">
    <text evidence="1">Belongs to the short-chain dehydrogenases/reductases (SDR) family.</text>
</comment>
<evidence type="ECO:0000259" key="3">
    <source>
        <dbReference type="SMART" id="SM00822"/>
    </source>
</evidence>
<dbReference type="NCBIfam" id="NF009466">
    <property type="entry name" value="PRK12826.1-2"/>
    <property type="match status" value="1"/>
</dbReference>
<dbReference type="NCBIfam" id="TIGR01829">
    <property type="entry name" value="AcAcCoA_reduct"/>
    <property type="match status" value="1"/>
</dbReference>
<proteinExistence type="inferred from homology"/>
<dbReference type="GO" id="GO:0042619">
    <property type="term" value="P:poly-hydroxybutyrate biosynthetic process"/>
    <property type="evidence" value="ECO:0007669"/>
    <property type="project" value="InterPro"/>
</dbReference>
<dbReference type="Proteomes" id="UP000533905">
    <property type="component" value="Unassembled WGS sequence"/>
</dbReference>
<dbReference type="InterPro" id="IPR050259">
    <property type="entry name" value="SDR"/>
</dbReference>
<dbReference type="GO" id="GO:0005737">
    <property type="term" value="C:cytoplasm"/>
    <property type="evidence" value="ECO:0007669"/>
    <property type="project" value="InterPro"/>
</dbReference>
<name>A0A7Y2JYZ1_9BURK</name>
<sequence>MTNRVALVTGGMGGLGTALCRRLHLDGFTVAATFSPSNHNHQAWLARHRRDGMELIAVETDVADFEACRRAVGRLLAQAGRIDVLVNNAGVQRDGSLRKMELDDWHAVMGVNLDGAFNMTRHVLEPMMAQRWGRIVNIASASAQAGAPEQANFCAAKAGMHGMTKALALEMARHGVTVNTVSPGFLDTRGLHAMRADVLHEQVLPQIPVGRLGQPDEVAGMVAWLVSDAAGFVTGANLAINGGQHMC</sequence>
<dbReference type="InterPro" id="IPR011283">
    <property type="entry name" value="Acetoacetyl-CoA_reductase"/>
</dbReference>
<evidence type="ECO:0000256" key="1">
    <source>
        <dbReference type="ARBA" id="ARBA00006484"/>
    </source>
</evidence>
<keyword evidence="5" id="KW-1185">Reference proteome</keyword>
<dbReference type="PANTHER" id="PTHR42879">
    <property type="entry name" value="3-OXOACYL-(ACYL-CARRIER-PROTEIN) REDUCTASE"/>
    <property type="match status" value="1"/>
</dbReference>
<dbReference type="EMBL" id="JABAIV010000003">
    <property type="protein sequence ID" value="NNG23595.1"/>
    <property type="molecule type" value="Genomic_DNA"/>
</dbReference>
<dbReference type="GO" id="GO:0018454">
    <property type="term" value="F:acetoacetyl-CoA reductase activity"/>
    <property type="evidence" value="ECO:0007669"/>
    <property type="project" value="UniProtKB-EC"/>
</dbReference>
<dbReference type="EC" id="1.1.1.36" evidence="4"/>
<dbReference type="RefSeq" id="WP_171084292.1">
    <property type="nucleotide sequence ID" value="NZ_JABAIV010000003.1"/>
</dbReference>
<protein>
    <submittedName>
        <fullName evidence="4">Acetoacetyl-CoA reductase</fullName>
        <ecNumber evidence="4">1.1.1.36</ecNumber>
    </submittedName>
</protein>
<gene>
    <name evidence="4" type="primary">phbB</name>
    <name evidence="4" type="ORF">HGB41_11380</name>
</gene>
<dbReference type="InterPro" id="IPR057326">
    <property type="entry name" value="KR_dom"/>
</dbReference>
<evidence type="ECO:0000256" key="2">
    <source>
        <dbReference type="ARBA" id="ARBA00023002"/>
    </source>
</evidence>
<dbReference type="InterPro" id="IPR036291">
    <property type="entry name" value="NAD(P)-bd_dom_sf"/>
</dbReference>
<dbReference type="PANTHER" id="PTHR42879:SF2">
    <property type="entry name" value="3-OXOACYL-[ACYL-CARRIER-PROTEIN] REDUCTASE FABG"/>
    <property type="match status" value="1"/>
</dbReference>
<dbReference type="FunFam" id="3.40.50.720:FF:000173">
    <property type="entry name" value="3-oxoacyl-[acyl-carrier protein] reductase"/>
    <property type="match status" value="1"/>
</dbReference>
<dbReference type="AlphaFoldDB" id="A0A7Y2JYZ1"/>
<dbReference type="PRINTS" id="PR00081">
    <property type="entry name" value="GDHRDH"/>
</dbReference>
<comment type="caution">
    <text evidence="4">The sequence shown here is derived from an EMBL/GenBank/DDBJ whole genome shotgun (WGS) entry which is preliminary data.</text>
</comment>
<dbReference type="Gene3D" id="3.40.50.720">
    <property type="entry name" value="NAD(P)-binding Rossmann-like Domain"/>
    <property type="match status" value="1"/>
</dbReference>
<accession>A0A7Y2JYZ1</accession>